<protein>
    <submittedName>
        <fullName evidence="3">SDR family oxidoreductase</fullName>
    </submittedName>
</protein>
<dbReference type="RefSeq" id="WP_275087988.1">
    <property type="nucleotide sequence ID" value="NZ_CP119078.1"/>
</dbReference>
<dbReference type="Pfam" id="PF01370">
    <property type="entry name" value="Epimerase"/>
    <property type="match status" value="1"/>
</dbReference>
<dbReference type="InterPro" id="IPR001509">
    <property type="entry name" value="Epimerase_deHydtase"/>
</dbReference>
<dbReference type="PANTHER" id="PTHR43574">
    <property type="entry name" value="EPIMERASE-RELATED"/>
    <property type="match status" value="1"/>
</dbReference>
<evidence type="ECO:0000256" key="1">
    <source>
        <dbReference type="ARBA" id="ARBA00023027"/>
    </source>
</evidence>
<evidence type="ECO:0000259" key="2">
    <source>
        <dbReference type="Pfam" id="PF01370"/>
    </source>
</evidence>
<proteinExistence type="predicted"/>
<name>A0ABY8ANQ1_9GAMM</name>
<dbReference type="EMBL" id="CP119078">
    <property type="protein sequence ID" value="WED42163.1"/>
    <property type="molecule type" value="Genomic_DNA"/>
</dbReference>
<evidence type="ECO:0000313" key="3">
    <source>
        <dbReference type="EMBL" id="WED42163.1"/>
    </source>
</evidence>
<reference evidence="3 4" key="1">
    <citation type="submission" date="2023-02" db="EMBL/GenBank/DDBJ databases">
        <title>Genome Sequence of L. cardiaca H63T.</title>
        <authorList>
            <person name="Lopez A.E."/>
            <person name="Cianciotto N.P."/>
        </authorList>
    </citation>
    <scope>NUCLEOTIDE SEQUENCE [LARGE SCALE GENOMIC DNA]</scope>
    <source>
        <strain evidence="3 4">H63</strain>
    </source>
</reference>
<sequence>MHHLIVGYGYCGYHLACHLANKQQQVSTISRHIDKAFELPGVNHLCRDIAEPFIWEKSDTIIYYLIPPIGDQEKDNGLQQFLTNNLHSVTKVIYFGSSGVYGDHQGAWVDEDSHCNIHSLRQQRRLDAEKQWLSFCQQQSIPALMLRIAGIYGPDRIPLQAAIAQTPLIIPDQAPYTNHIYIGDLVNIVLQLVMKTNHTSIYNIADGNPTRIGALQQQVAEILHLNPAPYESFEDAWKKASPMKKEFMSASRRLSIQALNNSLQSSFHLTSLADAVHLSLRHQGY</sequence>
<dbReference type="SUPFAM" id="SSF51735">
    <property type="entry name" value="NAD(P)-binding Rossmann-fold domains"/>
    <property type="match status" value="1"/>
</dbReference>
<feature type="domain" description="NAD-dependent epimerase/dehydratase" evidence="2">
    <location>
        <begin position="88"/>
        <end position="205"/>
    </location>
</feature>
<dbReference type="Gene3D" id="3.40.50.720">
    <property type="entry name" value="NAD(P)-binding Rossmann-like Domain"/>
    <property type="match status" value="1"/>
</dbReference>
<dbReference type="InterPro" id="IPR036291">
    <property type="entry name" value="NAD(P)-bd_dom_sf"/>
</dbReference>
<dbReference type="Proteomes" id="UP001222087">
    <property type="component" value="Chromosome"/>
</dbReference>
<keyword evidence="1" id="KW-0520">NAD</keyword>
<organism evidence="3 4">
    <name type="scientific">Legionella cardiaca</name>
    <dbReference type="NCBI Taxonomy" id="1071983"/>
    <lineage>
        <taxon>Bacteria</taxon>
        <taxon>Pseudomonadati</taxon>
        <taxon>Pseudomonadota</taxon>
        <taxon>Gammaproteobacteria</taxon>
        <taxon>Legionellales</taxon>
        <taxon>Legionellaceae</taxon>
        <taxon>Legionella</taxon>
    </lineage>
</organism>
<accession>A0ABY8ANQ1</accession>
<gene>
    <name evidence="3" type="ORF">PXX05_09500</name>
</gene>
<keyword evidence="4" id="KW-1185">Reference proteome</keyword>
<evidence type="ECO:0000313" key="4">
    <source>
        <dbReference type="Proteomes" id="UP001222087"/>
    </source>
</evidence>
<dbReference type="CDD" id="cd05266">
    <property type="entry name" value="SDR_a4"/>
    <property type="match status" value="1"/>
</dbReference>